<gene>
    <name evidence="4" type="ORF">GCM10009069_06880</name>
</gene>
<dbReference type="InterPro" id="IPR036291">
    <property type="entry name" value="NAD(P)-bd_dom_sf"/>
</dbReference>
<dbReference type="GO" id="GO:0008839">
    <property type="term" value="F:4-hydroxy-tetrahydrodipicolinate reductase"/>
    <property type="evidence" value="ECO:0007669"/>
    <property type="project" value="InterPro"/>
</dbReference>
<dbReference type="EMBL" id="BMZH01000002">
    <property type="protein sequence ID" value="GHA86296.1"/>
    <property type="molecule type" value="Genomic_DNA"/>
</dbReference>
<dbReference type="InterPro" id="IPR000846">
    <property type="entry name" value="DapB_N"/>
</dbReference>
<comment type="caution">
    <text evidence="4">The sequence shown here is derived from an EMBL/GenBank/DDBJ whole genome shotgun (WGS) entry which is preliminary data.</text>
</comment>
<sequence>MDETTQTRVIQWATGSMGRTAMRMVVDDPRLTLAGALVYSDKKNNLDLGELIHCPTTGILATNDKAAIFETAADVVIHMPRMTLPYEAMVPDIIDLLKSGKNVISTAGFHWPDAHGPDYAEPLRAAALEGGVTLAGVGVNPGMIAERLLMSATAMSVEVDELSLHETVDASAMTSSAFVFELMGLGSDPKDKDIRKGPLADLYGALFSEVIYFCAHHLGSSVVTITPDHRLTMAPRDIQLIPGTIAKGTVAATEWCWRAVLADDTAIILSIIWTADLSLHDSDQQGHWTLKIKGRPNITMTLDISEADPTKPPSRALTDAVCAVVIKSIPAVLRAPPGFYAFNPIGLI</sequence>
<dbReference type="Pfam" id="PF01113">
    <property type="entry name" value="DapB_N"/>
    <property type="match status" value="1"/>
</dbReference>
<name>A0A8J3G1M3_9PROT</name>
<dbReference type="Proteomes" id="UP000634004">
    <property type="component" value="Unassembled WGS sequence"/>
</dbReference>
<evidence type="ECO:0000256" key="1">
    <source>
        <dbReference type="ARBA" id="ARBA00022857"/>
    </source>
</evidence>
<dbReference type="GO" id="GO:0009089">
    <property type="term" value="P:lysine biosynthetic process via diaminopimelate"/>
    <property type="evidence" value="ECO:0007669"/>
    <property type="project" value="InterPro"/>
</dbReference>
<reference evidence="4" key="2">
    <citation type="submission" date="2020-09" db="EMBL/GenBank/DDBJ databases">
        <authorList>
            <person name="Sun Q."/>
            <person name="Kim S."/>
        </authorList>
    </citation>
    <scope>NUCLEOTIDE SEQUENCE</scope>
    <source>
        <strain evidence="4">KCTC 32513</strain>
    </source>
</reference>
<dbReference type="SUPFAM" id="SSF51735">
    <property type="entry name" value="NAD(P)-binding Rossmann-fold domains"/>
    <property type="match status" value="1"/>
</dbReference>
<feature type="domain" description="Dihydrodipicolinate reductase N-terminal" evidence="3">
    <location>
        <begin position="13"/>
        <end position="81"/>
    </location>
</feature>
<keyword evidence="1" id="KW-0521">NADP</keyword>
<keyword evidence="2" id="KW-0560">Oxidoreductase</keyword>
<proteinExistence type="predicted"/>
<keyword evidence="5" id="KW-1185">Reference proteome</keyword>
<dbReference type="Gene3D" id="3.40.50.720">
    <property type="entry name" value="NAD(P)-binding Rossmann-like Domain"/>
    <property type="match status" value="1"/>
</dbReference>
<organism evidence="4 5">
    <name type="scientific">Algimonas arctica</name>
    <dbReference type="NCBI Taxonomy" id="1479486"/>
    <lineage>
        <taxon>Bacteria</taxon>
        <taxon>Pseudomonadati</taxon>
        <taxon>Pseudomonadota</taxon>
        <taxon>Alphaproteobacteria</taxon>
        <taxon>Maricaulales</taxon>
        <taxon>Robiginitomaculaceae</taxon>
        <taxon>Algimonas</taxon>
    </lineage>
</organism>
<evidence type="ECO:0000313" key="4">
    <source>
        <dbReference type="EMBL" id="GHA86296.1"/>
    </source>
</evidence>
<evidence type="ECO:0000313" key="5">
    <source>
        <dbReference type="Proteomes" id="UP000634004"/>
    </source>
</evidence>
<reference evidence="4" key="1">
    <citation type="journal article" date="2014" name="Int. J. Syst. Evol. Microbiol.">
        <title>Complete genome sequence of Corynebacterium casei LMG S-19264T (=DSM 44701T), isolated from a smear-ripened cheese.</title>
        <authorList>
            <consortium name="US DOE Joint Genome Institute (JGI-PGF)"/>
            <person name="Walter F."/>
            <person name="Albersmeier A."/>
            <person name="Kalinowski J."/>
            <person name="Ruckert C."/>
        </authorList>
    </citation>
    <scope>NUCLEOTIDE SEQUENCE</scope>
    <source>
        <strain evidence="4">KCTC 32513</strain>
    </source>
</reference>
<dbReference type="CDD" id="cd24146">
    <property type="entry name" value="nat-AmDH_N_like"/>
    <property type="match status" value="1"/>
</dbReference>
<evidence type="ECO:0000256" key="2">
    <source>
        <dbReference type="ARBA" id="ARBA00023002"/>
    </source>
</evidence>
<accession>A0A8J3G1M3</accession>
<evidence type="ECO:0000259" key="3">
    <source>
        <dbReference type="Pfam" id="PF01113"/>
    </source>
</evidence>
<protein>
    <recommendedName>
        <fullName evidence="3">Dihydrodipicolinate reductase N-terminal domain-containing protein</fullName>
    </recommendedName>
</protein>
<dbReference type="RefSeq" id="WP_189495437.1">
    <property type="nucleotide sequence ID" value="NZ_BMZH01000002.1"/>
</dbReference>
<dbReference type="AlphaFoldDB" id="A0A8J3G1M3"/>